<dbReference type="Proteomes" id="UP000076584">
    <property type="component" value="Unassembled WGS sequence"/>
</dbReference>
<dbReference type="SMART" id="SM00256">
    <property type="entry name" value="FBOX"/>
    <property type="match status" value="1"/>
</dbReference>
<dbReference type="CDD" id="cd09917">
    <property type="entry name" value="F-box_SF"/>
    <property type="match status" value="1"/>
</dbReference>
<name>A0A162P1P3_COLIC</name>
<dbReference type="AlphaFoldDB" id="A0A162P1P3"/>
<dbReference type="InterPro" id="IPR036047">
    <property type="entry name" value="F-box-like_dom_sf"/>
</dbReference>
<dbReference type="EMBL" id="LFIW01000409">
    <property type="protein sequence ID" value="KZL86567.1"/>
    <property type="molecule type" value="Genomic_DNA"/>
</dbReference>
<dbReference type="InterPro" id="IPR001810">
    <property type="entry name" value="F-box_dom"/>
</dbReference>
<dbReference type="Pfam" id="PF12937">
    <property type="entry name" value="F-box-like"/>
    <property type="match status" value="1"/>
</dbReference>
<dbReference type="Gene3D" id="1.20.1280.50">
    <property type="match status" value="1"/>
</dbReference>
<feature type="non-terminal residue" evidence="2">
    <location>
        <position position="1"/>
    </location>
</feature>
<dbReference type="STRING" id="1573173.A0A162P1P3"/>
<protein>
    <submittedName>
        <fullName evidence="2">F-box domain-containing protein</fullName>
    </submittedName>
</protein>
<evidence type="ECO:0000313" key="3">
    <source>
        <dbReference type="Proteomes" id="UP000076584"/>
    </source>
</evidence>
<accession>A0A162P1P3</accession>
<organism evidence="2 3">
    <name type="scientific">Colletotrichum incanum</name>
    <name type="common">Soybean anthracnose fungus</name>
    <dbReference type="NCBI Taxonomy" id="1573173"/>
    <lineage>
        <taxon>Eukaryota</taxon>
        <taxon>Fungi</taxon>
        <taxon>Dikarya</taxon>
        <taxon>Ascomycota</taxon>
        <taxon>Pezizomycotina</taxon>
        <taxon>Sordariomycetes</taxon>
        <taxon>Hypocreomycetidae</taxon>
        <taxon>Glomerellales</taxon>
        <taxon>Glomerellaceae</taxon>
        <taxon>Colletotrichum</taxon>
        <taxon>Colletotrichum spaethianum species complex</taxon>
    </lineage>
</organism>
<feature type="domain" description="F-box" evidence="1">
    <location>
        <begin position="121"/>
        <end position="167"/>
    </location>
</feature>
<comment type="caution">
    <text evidence="2">The sequence shown here is derived from an EMBL/GenBank/DDBJ whole genome shotgun (WGS) entry which is preliminary data.</text>
</comment>
<proteinExistence type="predicted"/>
<reference evidence="2 3" key="1">
    <citation type="submission" date="2015-06" db="EMBL/GenBank/DDBJ databases">
        <title>Survival trade-offs in plant roots during colonization by closely related pathogenic and mutualistic fungi.</title>
        <authorList>
            <person name="Hacquard S."/>
            <person name="Kracher B."/>
            <person name="Hiruma K."/>
            <person name="Weinman A."/>
            <person name="Muench P."/>
            <person name="Garrido Oter R."/>
            <person name="Ver Loren van Themaat E."/>
            <person name="Dallerey J.-F."/>
            <person name="Damm U."/>
            <person name="Henrissat B."/>
            <person name="Lespinet O."/>
            <person name="Thon M."/>
            <person name="Kemen E."/>
            <person name="McHardy A.C."/>
            <person name="Schulze-Lefert P."/>
            <person name="O'Connell R.J."/>
        </authorList>
    </citation>
    <scope>NUCLEOTIDE SEQUENCE [LARGE SCALE GENOMIC DNA]</scope>
    <source>
        <strain evidence="2 3">MAFF 238704</strain>
    </source>
</reference>
<dbReference type="PROSITE" id="PS50181">
    <property type="entry name" value="FBOX"/>
    <property type="match status" value="1"/>
</dbReference>
<evidence type="ECO:0000259" key="1">
    <source>
        <dbReference type="PROSITE" id="PS50181"/>
    </source>
</evidence>
<gene>
    <name evidence="2" type="ORF">CI238_05634</name>
</gene>
<dbReference type="SUPFAM" id="SSF81383">
    <property type="entry name" value="F-box domain"/>
    <property type="match status" value="1"/>
</dbReference>
<sequence length="670" mass="76231">PNWETDHHVYACQSDFQATLQIFTSPPIFPISSCLLLSPGFDRADTMTPPPASGQTACGRKHYNADVDEHFITECFSQLTCDDGFPDVPLRQASLRNLIKAISPWELIYLRSLIRKTTVKLADMPDLPDEIVATIATKLDYRDALHCTRVSKEWRRAWTADLVVKDVARAHFSGLIESHPEASPWSLLQPVAAKATARAQGRYVSFLSITTAGSSLLHCTALKLDDRSLDHAKYNPIPAEPAARDSHTYRRQSYYGYAYCDGRIAWQWDAYSFFIDDIRGMTRTLASPSDLVVKGEKDFVVSGLSKTLLVLANSRTERALIVYHLEKNQYRRVTLPSRMHEINLHNETFVVTFHASLAEADPHVWRWGGGLAKLKVPNFSDTQDRDLDRISFEHLSQDATCEVRFVFHPDNKDLFYLVTVFFTCSLGSSSELDSVNSDTERVKTRKCFIMIYKFDHMKYVQTFSYVTTMVDRSGSLRLSLRCRPMNPYGLYNLCALFEHTSAKVVHCKPPGAKSMQTPRMTLFLINFNTINETFSYDTRELYGMRRPYNWASEPSNGIVWNDLTYYIQSDTAKGEDDVSPDWEHEVKARGVRSLCIADKSSTLVISEDSSWFSEGEGTRSIAVDDDFLVAISDKEYIAWNFGDFGLRDDPWKCSPRLLGRLRLQLSANKL</sequence>
<evidence type="ECO:0000313" key="2">
    <source>
        <dbReference type="EMBL" id="KZL86567.1"/>
    </source>
</evidence>
<keyword evidence="3" id="KW-1185">Reference proteome</keyword>